<dbReference type="SUPFAM" id="SSF69360">
    <property type="entry name" value="Cell wall binding repeat"/>
    <property type="match status" value="1"/>
</dbReference>
<dbReference type="AlphaFoldDB" id="A0A382A5V3"/>
<organism evidence="1">
    <name type="scientific">marine metagenome</name>
    <dbReference type="NCBI Taxonomy" id="408172"/>
    <lineage>
        <taxon>unclassified sequences</taxon>
        <taxon>metagenomes</taxon>
        <taxon>ecological metagenomes</taxon>
    </lineage>
</organism>
<sequence length="167" mass="19004">MFVFLMSCFLQVKMYAQVQGRIQAQFQVGSLFVEFQTANSFREGYASLSIKRANEPISKFGYINKEGKKAIDFQFDEVKDFSEGLAAVRIGVHWGYIDMSGTHIIPSQFDEVYSFSEGVACVGIGPAKSRKYGYIDKNGKYIINPQFDEPDRFANEFLVVKQKSQEK</sequence>
<dbReference type="PANTHER" id="PTHR37841">
    <property type="entry name" value="GLR2918 PROTEIN"/>
    <property type="match status" value="1"/>
</dbReference>
<gene>
    <name evidence="1" type="ORF">METZ01_LOCUS149760</name>
</gene>
<evidence type="ECO:0008006" key="2">
    <source>
        <dbReference type="Google" id="ProtNLM"/>
    </source>
</evidence>
<reference evidence="1" key="1">
    <citation type="submission" date="2018-05" db="EMBL/GenBank/DDBJ databases">
        <authorList>
            <person name="Lanie J.A."/>
            <person name="Ng W.-L."/>
            <person name="Kazmierczak K.M."/>
            <person name="Andrzejewski T.M."/>
            <person name="Davidsen T.M."/>
            <person name="Wayne K.J."/>
            <person name="Tettelin H."/>
            <person name="Glass J.I."/>
            <person name="Rusch D."/>
            <person name="Podicherti R."/>
            <person name="Tsui H.-C.T."/>
            <person name="Winkler M.E."/>
        </authorList>
    </citation>
    <scope>NUCLEOTIDE SEQUENCE</scope>
</reference>
<name>A0A382A5V3_9ZZZZ</name>
<accession>A0A382A5V3</accession>
<feature type="non-terminal residue" evidence="1">
    <location>
        <position position="167"/>
    </location>
</feature>
<evidence type="ECO:0000313" key="1">
    <source>
        <dbReference type="EMBL" id="SVA96906.1"/>
    </source>
</evidence>
<dbReference type="PANTHER" id="PTHR37841:SF1">
    <property type="entry name" value="DUF3298 DOMAIN-CONTAINING PROTEIN"/>
    <property type="match status" value="1"/>
</dbReference>
<dbReference type="EMBL" id="UINC01024035">
    <property type="protein sequence ID" value="SVA96906.1"/>
    <property type="molecule type" value="Genomic_DNA"/>
</dbReference>
<dbReference type="InterPro" id="IPR032774">
    <property type="entry name" value="WG_beta_rep"/>
</dbReference>
<protein>
    <recommendedName>
        <fullName evidence="2">WG repeat-containing protein</fullName>
    </recommendedName>
</protein>
<dbReference type="Pfam" id="PF14903">
    <property type="entry name" value="WG_beta_rep"/>
    <property type="match status" value="3"/>
</dbReference>
<proteinExistence type="predicted"/>